<comment type="caution">
    <text evidence="2">The sequence shown here is derived from an EMBL/GenBank/DDBJ whole genome shotgun (WGS) entry which is preliminary data.</text>
</comment>
<proteinExistence type="predicted"/>
<evidence type="ECO:0008006" key="4">
    <source>
        <dbReference type="Google" id="ProtNLM"/>
    </source>
</evidence>
<name>A0A8J2SH90_9STRA</name>
<accession>A0A8J2SH90</accession>
<keyword evidence="3" id="KW-1185">Reference proteome</keyword>
<dbReference type="AlphaFoldDB" id="A0A8J2SH90"/>
<evidence type="ECO:0000256" key="1">
    <source>
        <dbReference type="SAM" id="MobiDB-lite"/>
    </source>
</evidence>
<feature type="region of interest" description="Disordered" evidence="1">
    <location>
        <begin position="114"/>
        <end position="133"/>
    </location>
</feature>
<protein>
    <recommendedName>
        <fullName evidence="4">PDZ domain-containing protein</fullName>
    </recommendedName>
</protein>
<evidence type="ECO:0000313" key="2">
    <source>
        <dbReference type="EMBL" id="CAH0371780.1"/>
    </source>
</evidence>
<sequence length="260" mass="28191">MQSTEVIEVIVPEPPMGCSLALSDRGALCTVEAVQPASRAAGAGVLAGDVLLTANGQAPPIESGSCALVDFFRKLRYPLRLAFARRAKDARFGDAARRAGAAAAEAFLADAAAAAPPPPRLPTDNTEVAPPPEPETTKQFTPFALAFEESGAAARRALELATPRRPSVPIPILDEEAPDDPILAMTRESLYADSPDFKRERRKRAEEKIDPLPVELPSRCERLAAPLWKYRNYALTAFVGFSLGYAYVHLRFVEDFQRGF</sequence>
<dbReference type="SUPFAM" id="SSF50156">
    <property type="entry name" value="PDZ domain-like"/>
    <property type="match status" value="1"/>
</dbReference>
<organism evidence="2 3">
    <name type="scientific">Pelagomonas calceolata</name>
    <dbReference type="NCBI Taxonomy" id="35677"/>
    <lineage>
        <taxon>Eukaryota</taxon>
        <taxon>Sar</taxon>
        <taxon>Stramenopiles</taxon>
        <taxon>Ochrophyta</taxon>
        <taxon>Pelagophyceae</taxon>
        <taxon>Pelagomonadales</taxon>
        <taxon>Pelagomonadaceae</taxon>
        <taxon>Pelagomonas</taxon>
    </lineage>
</organism>
<gene>
    <name evidence="2" type="ORF">PECAL_3P17320</name>
</gene>
<dbReference type="EMBL" id="CAKKNE010000003">
    <property type="protein sequence ID" value="CAH0371780.1"/>
    <property type="molecule type" value="Genomic_DNA"/>
</dbReference>
<evidence type="ECO:0000313" key="3">
    <source>
        <dbReference type="Proteomes" id="UP000789595"/>
    </source>
</evidence>
<dbReference type="InterPro" id="IPR036034">
    <property type="entry name" value="PDZ_sf"/>
</dbReference>
<reference evidence="2" key="1">
    <citation type="submission" date="2021-11" db="EMBL/GenBank/DDBJ databases">
        <authorList>
            <consortium name="Genoscope - CEA"/>
            <person name="William W."/>
        </authorList>
    </citation>
    <scope>NUCLEOTIDE SEQUENCE</scope>
</reference>
<dbReference type="Proteomes" id="UP000789595">
    <property type="component" value="Unassembled WGS sequence"/>
</dbReference>